<dbReference type="GO" id="GO:0008270">
    <property type="term" value="F:zinc ion binding"/>
    <property type="evidence" value="ECO:0007669"/>
    <property type="project" value="InterPro"/>
</dbReference>
<dbReference type="GO" id="GO:0005634">
    <property type="term" value="C:nucleus"/>
    <property type="evidence" value="ECO:0007669"/>
    <property type="project" value="UniProtKB-SubCell"/>
</dbReference>
<evidence type="ECO:0000256" key="6">
    <source>
        <dbReference type="ARBA" id="ARBA00023242"/>
    </source>
</evidence>
<dbReference type="InterPro" id="IPR036864">
    <property type="entry name" value="Zn2-C6_fun-type_DNA-bd_sf"/>
</dbReference>
<protein>
    <recommendedName>
        <fullName evidence="8">Zn(2)-C6 fungal-type domain-containing protein</fullName>
    </recommendedName>
</protein>
<evidence type="ECO:0000256" key="5">
    <source>
        <dbReference type="ARBA" id="ARBA00023163"/>
    </source>
</evidence>
<proteinExistence type="predicted"/>
<feature type="region of interest" description="Disordered" evidence="7">
    <location>
        <begin position="1"/>
        <end position="41"/>
    </location>
</feature>
<dbReference type="GO" id="GO:0000981">
    <property type="term" value="F:DNA-binding transcription factor activity, RNA polymerase II-specific"/>
    <property type="evidence" value="ECO:0007669"/>
    <property type="project" value="InterPro"/>
</dbReference>
<evidence type="ECO:0000313" key="10">
    <source>
        <dbReference type="Proteomes" id="UP000248340"/>
    </source>
</evidence>
<dbReference type="RefSeq" id="XP_025496366.1">
    <property type="nucleotide sequence ID" value="XM_025629848.1"/>
</dbReference>
<dbReference type="CDD" id="cd12148">
    <property type="entry name" value="fungal_TF_MHR"/>
    <property type="match status" value="1"/>
</dbReference>
<dbReference type="PROSITE" id="PS00463">
    <property type="entry name" value="ZN2_CY6_FUNGAL_1"/>
    <property type="match status" value="1"/>
</dbReference>
<dbReference type="SMART" id="SM00066">
    <property type="entry name" value="GAL4"/>
    <property type="match status" value="1"/>
</dbReference>
<name>A0A319CKR2_9EURO</name>
<dbReference type="STRING" id="1448315.A0A319CKR2"/>
<evidence type="ECO:0000256" key="4">
    <source>
        <dbReference type="ARBA" id="ARBA00023125"/>
    </source>
</evidence>
<dbReference type="Pfam" id="PF00172">
    <property type="entry name" value="Zn_clus"/>
    <property type="match status" value="1"/>
</dbReference>
<keyword evidence="4" id="KW-0238">DNA-binding</keyword>
<dbReference type="GO" id="GO:0003677">
    <property type="term" value="F:DNA binding"/>
    <property type="evidence" value="ECO:0007669"/>
    <property type="project" value="UniProtKB-KW"/>
</dbReference>
<dbReference type="PANTHER" id="PTHR46910">
    <property type="entry name" value="TRANSCRIPTION FACTOR PDR1"/>
    <property type="match status" value="1"/>
</dbReference>
<comment type="subcellular location">
    <subcellularLocation>
        <location evidence="1">Nucleus</location>
    </subcellularLocation>
</comment>
<accession>A0A319CKR2</accession>
<dbReference type="PROSITE" id="PS50048">
    <property type="entry name" value="ZN2_CY6_FUNGAL_2"/>
    <property type="match status" value="1"/>
</dbReference>
<dbReference type="Proteomes" id="UP000248340">
    <property type="component" value="Unassembled WGS sequence"/>
</dbReference>
<dbReference type="VEuPathDB" id="FungiDB:BO82DRAFT_117014"/>
<keyword evidence="10" id="KW-1185">Reference proteome</keyword>
<dbReference type="EMBL" id="KZ821677">
    <property type="protein sequence ID" value="PYH86166.1"/>
    <property type="molecule type" value="Genomic_DNA"/>
</dbReference>
<keyword evidence="2" id="KW-0479">Metal-binding</keyword>
<feature type="domain" description="Zn(2)-C6 fungal-type" evidence="8">
    <location>
        <begin position="42"/>
        <end position="73"/>
    </location>
</feature>
<dbReference type="GO" id="GO:0006351">
    <property type="term" value="P:DNA-templated transcription"/>
    <property type="evidence" value="ECO:0007669"/>
    <property type="project" value="InterPro"/>
</dbReference>
<evidence type="ECO:0000256" key="1">
    <source>
        <dbReference type="ARBA" id="ARBA00004123"/>
    </source>
</evidence>
<dbReference type="Pfam" id="PF04082">
    <property type="entry name" value="Fungal_trans"/>
    <property type="match status" value="1"/>
</dbReference>
<evidence type="ECO:0000256" key="2">
    <source>
        <dbReference type="ARBA" id="ARBA00022723"/>
    </source>
</evidence>
<dbReference type="PANTHER" id="PTHR46910:SF37">
    <property type="entry name" value="ZN(II)2CYS6 TRANSCRIPTION FACTOR (EUROFUNG)"/>
    <property type="match status" value="1"/>
</dbReference>
<evidence type="ECO:0000256" key="3">
    <source>
        <dbReference type="ARBA" id="ARBA00023015"/>
    </source>
</evidence>
<sequence length="668" mass="73657">MLNAHHDRPPSSSSSSSMSNTRGSPLSQSRHEHHDIPKKRKACEACRRSKTKCDSSMNSRCSRCEKMGISCTRNEQRYKTILRREAMINHLEGKLERLETHLSSIFGAGAEEIGSLPDTPPDDPGLPVAETNHPGLDPLDDVDSEDFWGQQQPVSTSILSDSVVRPVRVENGLGLRQEKPPCFYIPRCISNTGAGCFSVLTNEGLDWISQKADSSHLDFLLGSVASEPQLSSLLPPRKLFASFPRGELLTQLVHDYMEKFNITLPVFTRADIDSLFAGNYADPHLHGPGQWTSIHVILAVAYMLPSIRGQPDHQISSLFMKGALHAINEILLAPPDLWACKSVLVMAVLFLSLSAAHPCSSLIAIAVQISNQLDLGNAGSLLRCSVEEGQDRHLLFLMICAMDNEISYRFGVPPAQKEDIFAEVLHISYPSNAYSVPIRNESDTFNLFHPTAELVQIRSQIVRQLYLASAVSKSFDQVLALTGEFDQKLQAWLRKLPRELQPGSGANPPFRQQPVFPTLLFIHYAYYDCMIAIHSLVAMRGVNTAQDLLGGLSLSTSPGFSNNPRVLLSTSLMSKAARASLALLKYLPRDDINLGIAYHYPSVAMKTLASSIIRSPQPASEIFNLKTLHQAELYLSQTARDSTLEAIRRLSKACTDCCAVAQRAMDAS</sequence>
<dbReference type="AlphaFoldDB" id="A0A319CKR2"/>
<evidence type="ECO:0000313" key="9">
    <source>
        <dbReference type="EMBL" id="PYH86166.1"/>
    </source>
</evidence>
<keyword evidence="5" id="KW-0804">Transcription</keyword>
<dbReference type="InterPro" id="IPR050987">
    <property type="entry name" value="AtrR-like"/>
</dbReference>
<dbReference type="InterPro" id="IPR001138">
    <property type="entry name" value="Zn2Cys6_DnaBD"/>
</dbReference>
<reference evidence="9 10" key="1">
    <citation type="submission" date="2016-12" db="EMBL/GenBank/DDBJ databases">
        <title>The genomes of Aspergillus section Nigri reveals drivers in fungal speciation.</title>
        <authorList>
            <consortium name="DOE Joint Genome Institute"/>
            <person name="Vesth T.C."/>
            <person name="Nybo J."/>
            <person name="Theobald S."/>
            <person name="Brandl J."/>
            <person name="Frisvad J.C."/>
            <person name="Nielsen K.F."/>
            <person name="Lyhne E.K."/>
            <person name="Kogle M.E."/>
            <person name="Kuo A."/>
            <person name="Riley R."/>
            <person name="Clum A."/>
            <person name="Nolan M."/>
            <person name="Lipzen A."/>
            <person name="Salamov A."/>
            <person name="Henrissat B."/>
            <person name="Wiebenga A."/>
            <person name="De Vries R.P."/>
            <person name="Grigoriev I.V."/>
            <person name="Mortensen U.H."/>
            <person name="Andersen M.R."/>
            <person name="Baker S.E."/>
        </authorList>
    </citation>
    <scope>NUCLEOTIDE SEQUENCE [LARGE SCALE GENOMIC DNA]</scope>
    <source>
        <strain evidence="9 10">CBS 121591</strain>
    </source>
</reference>
<dbReference type="OrthoDB" id="2123952at2759"/>
<dbReference type="GeneID" id="37132589"/>
<gene>
    <name evidence="9" type="ORF">BO82DRAFT_117014</name>
</gene>
<dbReference type="GO" id="GO:0009893">
    <property type="term" value="P:positive regulation of metabolic process"/>
    <property type="evidence" value="ECO:0007669"/>
    <property type="project" value="UniProtKB-ARBA"/>
</dbReference>
<dbReference type="CDD" id="cd00067">
    <property type="entry name" value="GAL4"/>
    <property type="match status" value="1"/>
</dbReference>
<dbReference type="InterPro" id="IPR007219">
    <property type="entry name" value="XnlR_reg_dom"/>
</dbReference>
<evidence type="ECO:0000256" key="7">
    <source>
        <dbReference type="SAM" id="MobiDB-lite"/>
    </source>
</evidence>
<dbReference type="SUPFAM" id="SSF57701">
    <property type="entry name" value="Zn2/Cys6 DNA-binding domain"/>
    <property type="match status" value="1"/>
</dbReference>
<evidence type="ECO:0000259" key="8">
    <source>
        <dbReference type="PROSITE" id="PS50048"/>
    </source>
</evidence>
<organism evidence="9 10">
    <name type="scientific">Aspergillus uvarum CBS 121591</name>
    <dbReference type="NCBI Taxonomy" id="1448315"/>
    <lineage>
        <taxon>Eukaryota</taxon>
        <taxon>Fungi</taxon>
        <taxon>Dikarya</taxon>
        <taxon>Ascomycota</taxon>
        <taxon>Pezizomycotina</taxon>
        <taxon>Eurotiomycetes</taxon>
        <taxon>Eurotiomycetidae</taxon>
        <taxon>Eurotiales</taxon>
        <taxon>Aspergillaceae</taxon>
        <taxon>Aspergillus</taxon>
        <taxon>Aspergillus subgen. Circumdati</taxon>
    </lineage>
</organism>
<keyword evidence="6" id="KW-0539">Nucleus</keyword>
<dbReference type="Gene3D" id="4.10.240.10">
    <property type="entry name" value="Zn(2)-C6 fungal-type DNA-binding domain"/>
    <property type="match status" value="1"/>
</dbReference>
<keyword evidence="3" id="KW-0805">Transcription regulation</keyword>